<name>A0A9P1CQR6_9DINO</name>
<sequence length="419" mass="46557">MSVTFAGGRRGWATTIQCQLCKKYEHEHASHFAYLSAEKSDVWEFASLRDADIEVLMARIEAEETAKASGAELDLTEVEKVKCRRRLGQKEVVQACFKCCGLKLHNNEFAFAKMANGACIEPSVPNNQFKKLSNKTMKSEASEESVRNLLGRVERTLGQETAQKLRVDLTTLRDTRVSKASDWVSQLSSTEVKAEILDCQLLCSCQVCHLLPARAASWYLLESPHTSRRTWVCARCGHKWGGCASQRILVVKVTSGAQAVLCEIPASVPAQLENQMSLLRLVHVARKLKPGEPSAEDILAVIGELAAVSETRMKAYSVMFQQKATSDYQERFHASKLLCEHETLSLRGPGQMFQALEVPPELPRIDLAALQQIIHLAASTLDLEVVRQHEDVGKEKKRALNALVHDSSAALKRFNSKEG</sequence>
<keyword evidence="3" id="KW-1185">Reference proteome</keyword>
<dbReference type="EMBL" id="CAMXCT030002068">
    <property type="protein sequence ID" value="CAL4782709.1"/>
    <property type="molecule type" value="Genomic_DNA"/>
</dbReference>
<protein>
    <submittedName>
        <fullName evidence="1">Uncharacterized protein</fullName>
    </submittedName>
</protein>
<reference evidence="1" key="1">
    <citation type="submission" date="2022-10" db="EMBL/GenBank/DDBJ databases">
        <authorList>
            <person name="Chen Y."/>
            <person name="Dougan E. K."/>
            <person name="Chan C."/>
            <person name="Rhodes N."/>
            <person name="Thang M."/>
        </authorList>
    </citation>
    <scope>NUCLEOTIDE SEQUENCE</scope>
</reference>
<comment type="caution">
    <text evidence="1">The sequence shown here is derived from an EMBL/GenBank/DDBJ whole genome shotgun (WGS) entry which is preliminary data.</text>
</comment>
<dbReference type="EMBL" id="CAMXCT020002068">
    <property type="protein sequence ID" value="CAL1148772.1"/>
    <property type="molecule type" value="Genomic_DNA"/>
</dbReference>
<dbReference type="Proteomes" id="UP001152797">
    <property type="component" value="Unassembled WGS sequence"/>
</dbReference>
<organism evidence="1">
    <name type="scientific">Cladocopium goreaui</name>
    <dbReference type="NCBI Taxonomy" id="2562237"/>
    <lineage>
        <taxon>Eukaryota</taxon>
        <taxon>Sar</taxon>
        <taxon>Alveolata</taxon>
        <taxon>Dinophyceae</taxon>
        <taxon>Suessiales</taxon>
        <taxon>Symbiodiniaceae</taxon>
        <taxon>Cladocopium</taxon>
    </lineage>
</organism>
<gene>
    <name evidence="1" type="ORF">C1SCF055_LOCUS21968</name>
</gene>
<dbReference type="EMBL" id="CAMXCT010002068">
    <property type="protein sequence ID" value="CAI3995397.1"/>
    <property type="molecule type" value="Genomic_DNA"/>
</dbReference>
<proteinExistence type="predicted"/>
<accession>A0A9P1CQR6</accession>
<reference evidence="2" key="2">
    <citation type="submission" date="2024-04" db="EMBL/GenBank/DDBJ databases">
        <authorList>
            <person name="Chen Y."/>
            <person name="Shah S."/>
            <person name="Dougan E. K."/>
            <person name="Thang M."/>
            <person name="Chan C."/>
        </authorList>
    </citation>
    <scope>NUCLEOTIDE SEQUENCE [LARGE SCALE GENOMIC DNA]</scope>
</reference>
<evidence type="ECO:0000313" key="1">
    <source>
        <dbReference type="EMBL" id="CAI3995397.1"/>
    </source>
</evidence>
<evidence type="ECO:0000313" key="2">
    <source>
        <dbReference type="EMBL" id="CAL1148772.1"/>
    </source>
</evidence>
<dbReference type="AlphaFoldDB" id="A0A9P1CQR6"/>
<evidence type="ECO:0000313" key="3">
    <source>
        <dbReference type="Proteomes" id="UP001152797"/>
    </source>
</evidence>